<dbReference type="AlphaFoldDB" id="A0ABD2PS49"/>
<gene>
    <name evidence="1" type="ORF">Ciccas_011901</name>
</gene>
<evidence type="ECO:0000313" key="1">
    <source>
        <dbReference type="EMBL" id="KAL3309552.1"/>
    </source>
</evidence>
<feature type="non-terminal residue" evidence="1">
    <location>
        <position position="1"/>
    </location>
</feature>
<proteinExistence type="predicted"/>
<sequence length="59" mass="6633">KAGLFSQLRDILSVEIIEEKSMRLTEILLGNRNGYAIDSIMNNKPGPMKEKITENEVPS</sequence>
<dbReference type="EMBL" id="JBJKFK010003791">
    <property type="protein sequence ID" value="KAL3309552.1"/>
    <property type="molecule type" value="Genomic_DNA"/>
</dbReference>
<accession>A0ABD2PS49</accession>
<reference evidence="1 2" key="1">
    <citation type="submission" date="2024-11" db="EMBL/GenBank/DDBJ databases">
        <title>Adaptive evolution of stress response genes in parasites aligns with host niche diversity.</title>
        <authorList>
            <person name="Hahn C."/>
            <person name="Resl P."/>
        </authorList>
    </citation>
    <scope>NUCLEOTIDE SEQUENCE [LARGE SCALE GENOMIC DNA]</scope>
    <source>
        <strain evidence="1">EGGRZ-B1_66</strain>
        <tissue evidence="1">Body</tissue>
    </source>
</reference>
<comment type="caution">
    <text evidence="1">The sequence shown here is derived from an EMBL/GenBank/DDBJ whole genome shotgun (WGS) entry which is preliminary data.</text>
</comment>
<protein>
    <submittedName>
        <fullName evidence="1">Uncharacterized protein</fullName>
    </submittedName>
</protein>
<keyword evidence="2" id="KW-1185">Reference proteome</keyword>
<dbReference type="Proteomes" id="UP001626550">
    <property type="component" value="Unassembled WGS sequence"/>
</dbReference>
<organism evidence="1 2">
    <name type="scientific">Cichlidogyrus casuarinus</name>
    <dbReference type="NCBI Taxonomy" id="1844966"/>
    <lineage>
        <taxon>Eukaryota</taxon>
        <taxon>Metazoa</taxon>
        <taxon>Spiralia</taxon>
        <taxon>Lophotrochozoa</taxon>
        <taxon>Platyhelminthes</taxon>
        <taxon>Monogenea</taxon>
        <taxon>Monopisthocotylea</taxon>
        <taxon>Dactylogyridea</taxon>
        <taxon>Ancyrocephalidae</taxon>
        <taxon>Cichlidogyrus</taxon>
    </lineage>
</organism>
<evidence type="ECO:0000313" key="2">
    <source>
        <dbReference type="Proteomes" id="UP001626550"/>
    </source>
</evidence>
<name>A0ABD2PS49_9PLAT</name>